<comment type="cofactor">
    <cofactor evidence="2">
        <name>Cu(2+)</name>
        <dbReference type="ChEBI" id="CHEBI:29036"/>
    </cofactor>
</comment>
<dbReference type="GO" id="GO:0030318">
    <property type="term" value="P:melanocyte differentiation"/>
    <property type="evidence" value="ECO:0007669"/>
    <property type="project" value="TreeGrafter"/>
</dbReference>
<keyword evidence="11" id="KW-0186">Copper</keyword>
<evidence type="ECO:0000256" key="10">
    <source>
        <dbReference type="ARBA" id="ARBA00023002"/>
    </source>
</evidence>
<keyword evidence="10" id="KW-0560">Oxidoreductase</keyword>
<dbReference type="AlphaFoldDB" id="A0A8C6XT99"/>
<evidence type="ECO:0000256" key="6">
    <source>
        <dbReference type="ARBA" id="ARBA00022723"/>
    </source>
</evidence>
<evidence type="ECO:0000256" key="17">
    <source>
        <dbReference type="ARBA" id="ARBA00037907"/>
    </source>
</evidence>
<evidence type="ECO:0000256" key="5">
    <source>
        <dbReference type="ARBA" id="ARBA00022692"/>
    </source>
</evidence>
<dbReference type="GeneTree" id="ENSGT00940000155804"/>
<evidence type="ECO:0000256" key="18">
    <source>
        <dbReference type="ARBA" id="ARBA00040647"/>
    </source>
</evidence>
<dbReference type="InterPro" id="IPR050316">
    <property type="entry name" value="Tyrosinase/Hemocyanin"/>
</dbReference>
<evidence type="ECO:0000256" key="3">
    <source>
        <dbReference type="ARBA" id="ARBA00004573"/>
    </source>
</evidence>
<comment type="cofactor">
    <cofactor evidence="1">
        <name>Zn(2+)</name>
        <dbReference type="ChEBI" id="CHEBI:29105"/>
    </cofactor>
</comment>
<dbReference type="PANTHER" id="PTHR11474:SF3">
    <property type="entry name" value="5,6-DIHYDROXYINDOLE-2-CARBOXYLIC ACID OXIDASE"/>
    <property type="match status" value="1"/>
</dbReference>
<dbReference type="GO" id="GO:0033162">
    <property type="term" value="C:melanosome membrane"/>
    <property type="evidence" value="ECO:0007669"/>
    <property type="project" value="UniProtKB-SubCell"/>
</dbReference>
<evidence type="ECO:0000256" key="21">
    <source>
        <dbReference type="SAM" id="Phobius"/>
    </source>
</evidence>
<dbReference type="Pfam" id="PF00264">
    <property type="entry name" value="Tyrosinase"/>
    <property type="match status" value="1"/>
</dbReference>
<organism evidence="23 24">
    <name type="scientific">Naja naja</name>
    <name type="common">Indian cobra</name>
    <dbReference type="NCBI Taxonomy" id="35670"/>
    <lineage>
        <taxon>Eukaryota</taxon>
        <taxon>Metazoa</taxon>
        <taxon>Chordata</taxon>
        <taxon>Craniata</taxon>
        <taxon>Vertebrata</taxon>
        <taxon>Euteleostomi</taxon>
        <taxon>Lepidosauria</taxon>
        <taxon>Squamata</taxon>
        <taxon>Bifurcata</taxon>
        <taxon>Unidentata</taxon>
        <taxon>Episquamata</taxon>
        <taxon>Toxicofera</taxon>
        <taxon>Serpentes</taxon>
        <taxon>Colubroidea</taxon>
        <taxon>Elapidae</taxon>
        <taxon>Elapinae</taxon>
        <taxon>Naja</taxon>
    </lineage>
</organism>
<evidence type="ECO:0000313" key="23">
    <source>
        <dbReference type="Ensembl" id="ENSNNAP00000018769.1"/>
    </source>
</evidence>
<evidence type="ECO:0000256" key="20">
    <source>
        <dbReference type="ARBA" id="ARBA00047408"/>
    </source>
</evidence>
<feature type="domain" description="Tyrosinase copper-binding" evidence="22">
    <location>
        <begin position="155"/>
        <end position="172"/>
    </location>
</feature>
<dbReference type="OrthoDB" id="6132182at2759"/>
<reference evidence="23" key="2">
    <citation type="submission" date="2025-09" db="UniProtKB">
        <authorList>
            <consortium name="Ensembl"/>
        </authorList>
    </citation>
    <scope>IDENTIFICATION</scope>
</reference>
<evidence type="ECO:0000256" key="19">
    <source>
        <dbReference type="ARBA" id="ARBA00041445"/>
    </source>
</evidence>
<proteinExistence type="inferred from homology"/>
<evidence type="ECO:0000256" key="13">
    <source>
        <dbReference type="ARBA" id="ARBA00023101"/>
    </source>
</evidence>
<dbReference type="Gene3D" id="1.10.1280.10">
    <property type="entry name" value="Di-copper center containing domain from catechol oxidase"/>
    <property type="match status" value="1"/>
</dbReference>
<evidence type="ECO:0000256" key="12">
    <source>
        <dbReference type="ARBA" id="ARBA00023033"/>
    </source>
</evidence>
<comment type="subcellular location">
    <subcellularLocation>
        <location evidence="3">Melanosome membrane</location>
        <topology evidence="3">Single-pass type I membrane protein</topology>
    </subcellularLocation>
</comment>
<protein>
    <recommendedName>
        <fullName evidence="18">5,6-dihydroxyindole-2-carboxylic acid oxidase</fullName>
    </recommendedName>
    <alternativeName>
        <fullName evidence="19">Tyrosinase-related protein 1</fullName>
    </alternativeName>
</protein>
<comment type="similarity">
    <text evidence="4">Belongs to the tyrosinase family.</text>
</comment>
<dbReference type="Ensembl" id="ENSNNAT00000019708.1">
    <property type="protein sequence ID" value="ENSNNAP00000018769.1"/>
    <property type="gene ID" value="ENSNNAG00000012559.1"/>
</dbReference>
<dbReference type="PROSITE" id="PS00497">
    <property type="entry name" value="TYROSINASE_1"/>
    <property type="match status" value="1"/>
</dbReference>
<dbReference type="Proteomes" id="UP000694559">
    <property type="component" value="Unplaced"/>
</dbReference>
<evidence type="ECO:0000256" key="8">
    <source>
        <dbReference type="ARBA" id="ARBA00022833"/>
    </source>
</evidence>
<comment type="pathway">
    <text evidence="17">Pigment biosynthesis; melanin biosynthesis.</text>
</comment>
<evidence type="ECO:0000256" key="4">
    <source>
        <dbReference type="ARBA" id="ARBA00009928"/>
    </source>
</evidence>
<dbReference type="PANTHER" id="PTHR11474">
    <property type="entry name" value="TYROSINASE FAMILY MEMBER"/>
    <property type="match status" value="1"/>
</dbReference>
<keyword evidence="16" id="KW-0325">Glycoprotein</keyword>
<keyword evidence="8" id="KW-0862">Zinc</keyword>
<dbReference type="InterPro" id="IPR008922">
    <property type="entry name" value="Di-copper_centre_dom_sf"/>
</dbReference>
<evidence type="ECO:0000256" key="9">
    <source>
        <dbReference type="ARBA" id="ARBA00022989"/>
    </source>
</evidence>
<evidence type="ECO:0000256" key="11">
    <source>
        <dbReference type="ARBA" id="ARBA00023008"/>
    </source>
</evidence>
<evidence type="ECO:0000256" key="15">
    <source>
        <dbReference type="ARBA" id="ARBA00023157"/>
    </source>
</evidence>
<keyword evidence="13" id="KW-0470">Melanin biosynthesis</keyword>
<evidence type="ECO:0000313" key="24">
    <source>
        <dbReference type="Proteomes" id="UP000694559"/>
    </source>
</evidence>
<comment type="catalytic activity">
    <reaction evidence="20">
        <text>2 5,6-dihydroxyindole-2-carboxylate + O2 = 2 indole-5,6-quinone-2-carboxylate + 2 H2O</text>
        <dbReference type="Rhea" id="RHEA:68388"/>
        <dbReference type="ChEBI" id="CHEBI:15377"/>
        <dbReference type="ChEBI" id="CHEBI:15379"/>
        <dbReference type="ChEBI" id="CHEBI:16875"/>
        <dbReference type="ChEBI" id="CHEBI:177869"/>
    </reaction>
    <physiologicalReaction direction="left-to-right" evidence="20">
        <dbReference type="Rhea" id="RHEA:68389"/>
    </physiologicalReaction>
</comment>
<keyword evidence="14 21" id="KW-0472">Membrane</keyword>
<keyword evidence="15" id="KW-1015">Disulfide bond</keyword>
<keyword evidence="5 21" id="KW-0812">Transmembrane</keyword>
<dbReference type="GO" id="GO:0032438">
    <property type="term" value="P:melanosome organization"/>
    <property type="evidence" value="ECO:0007669"/>
    <property type="project" value="TreeGrafter"/>
</dbReference>
<evidence type="ECO:0000256" key="16">
    <source>
        <dbReference type="ARBA" id="ARBA00023180"/>
    </source>
</evidence>
<evidence type="ECO:0000259" key="22">
    <source>
        <dbReference type="PROSITE" id="PS00497"/>
    </source>
</evidence>
<keyword evidence="7" id="KW-0732">Signal</keyword>
<evidence type="ECO:0000256" key="14">
    <source>
        <dbReference type="ARBA" id="ARBA00023136"/>
    </source>
</evidence>
<keyword evidence="6" id="KW-0479">Metal-binding</keyword>
<dbReference type="SUPFAM" id="SSF48056">
    <property type="entry name" value="Di-copper centre-containing domain"/>
    <property type="match status" value="1"/>
</dbReference>
<reference evidence="23" key="1">
    <citation type="submission" date="2025-08" db="UniProtKB">
        <authorList>
            <consortium name="Ensembl"/>
        </authorList>
    </citation>
    <scope>IDENTIFICATION</scope>
</reference>
<keyword evidence="12" id="KW-0503">Monooxygenase</keyword>
<dbReference type="GO" id="GO:0004497">
    <property type="term" value="F:monooxygenase activity"/>
    <property type="evidence" value="ECO:0007669"/>
    <property type="project" value="UniProtKB-KW"/>
</dbReference>
<sequence length="287" mass="33243">MESLKGFIKRFIPIPSSQNSHIIYRGKRHCQLFGAFISLSTPLSFQVVLIYLFAFACFRAIEAFLKISVRRNLLDFSSEERTEFLRVLQQAKSTTHPDFMIATRRREEILGPDGNTPQFENVSIYNYFVWSHYYSVRKTYLGPGQRSFDGVDFSHEGPAFLTWHRYHLLQLERDIQDMLQDPSFALPYWNFATGRNSCDICTDDLMGSRSNFDDSLLSPNSIFSQWRILCEAIEDYDTLGTICNTPTISEGSSPLPKAIRTCCRLATTPIPTKHYMFHSEDMNTFYH</sequence>
<dbReference type="InterPro" id="IPR002227">
    <property type="entry name" value="Tyrosinase_Cu-bd"/>
</dbReference>
<evidence type="ECO:0000256" key="7">
    <source>
        <dbReference type="ARBA" id="ARBA00022729"/>
    </source>
</evidence>
<keyword evidence="9 21" id="KW-1133">Transmembrane helix</keyword>
<accession>A0A8C6XT99</accession>
<name>A0A8C6XT99_NAJNA</name>
<evidence type="ECO:0000256" key="1">
    <source>
        <dbReference type="ARBA" id="ARBA00001947"/>
    </source>
</evidence>
<feature type="transmembrane region" description="Helical" evidence="21">
    <location>
        <begin position="43"/>
        <end position="61"/>
    </location>
</feature>
<dbReference type="GO" id="GO:0046872">
    <property type="term" value="F:metal ion binding"/>
    <property type="evidence" value="ECO:0007669"/>
    <property type="project" value="UniProtKB-KW"/>
</dbReference>
<evidence type="ECO:0000256" key="2">
    <source>
        <dbReference type="ARBA" id="ARBA00001973"/>
    </source>
</evidence>
<keyword evidence="24" id="KW-1185">Reference proteome</keyword>
<dbReference type="GO" id="GO:0042438">
    <property type="term" value="P:melanin biosynthetic process"/>
    <property type="evidence" value="ECO:0007669"/>
    <property type="project" value="UniProtKB-KW"/>
</dbReference>